<accession>A0A8A4ZKF6</accession>
<keyword evidence="2" id="KW-1185">Reference proteome</keyword>
<organism evidence="1 2">
    <name type="scientific">Pengzhenrongella sicca</name>
    <dbReference type="NCBI Taxonomy" id="2819238"/>
    <lineage>
        <taxon>Bacteria</taxon>
        <taxon>Bacillati</taxon>
        <taxon>Actinomycetota</taxon>
        <taxon>Actinomycetes</taxon>
        <taxon>Micrococcales</taxon>
        <taxon>Pengzhenrongella</taxon>
    </lineage>
</organism>
<dbReference type="Proteomes" id="UP000663937">
    <property type="component" value="Chromosome"/>
</dbReference>
<dbReference type="EMBL" id="CP071868">
    <property type="protein sequence ID" value="QTE30068.1"/>
    <property type="molecule type" value="Genomic_DNA"/>
</dbReference>
<evidence type="ECO:0000313" key="2">
    <source>
        <dbReference type="Proteomes" id="UP000663937"/>
    </source>
</evidence>
<dbReference type="KEGG" id="psic:J4E96_03325"/>
<dbReference type="AlphaFoldDB" id="A0A8A4ZKF6"/>
<gene>
    <name evidence="1" type="ORF">J4E96_03325</name>
</gene>
<evidence type="ECO:0000313" key="1">
    <source>
        <dbReference type="EMBL" id="QTE30068.1"/>
    </source>
</evidence>
<protein>
    <submittedName>
        <fullName evidence="1">Uncharacterized protein</fullName>
    </submittedName>
</protein>
<reference evidence="1" key="1">
    <citation type="submission" date="2021-03" db="EMBL/GenBank/DDBJ databases">
        <title>Pengzhenrongella sicca gen. nov., sp. nov., a new member of suborder Micrococcineae isolated from High-Arctic tundra soil.</title>
        <authorList>
            <person name="Peng F."/>
        </authorList>
    </citation>
    <scope>NUCLEOTIDE SEQUENCE</scope>
    <source>
        <strain evidence="1">LRZ-2</strain>
    </source>
</reference>
<proteinExistence type="predicted"/>
<dbReference type="RefSeq" id="WP_227424384.1">
    <property type="nucleotide sequence ID" value="NZ_CP071868.1"/>
</dbReference>
<name>A0A8A4ZKF6_9MICO</name>
<sequence>MGDSASSVVERIEAALRAWARGFYPSGAAVELLIAHGAWLNRADFRRRTIWISDEGPVCIAVDWVAARDLTGRAKRH</sequence>